<dbReference type="RefSeq" id="WP_106869619.1">
    <property type="nucleotide sequence ID" value="NZ_CP053841.1"/>
</dbReference>
<dbReference type="Gene3D" id="1.25.10.90">
    <property type="match status" value="1"/>
</dbReference>
<dbReference type="PANTHER" id="PTHR34070">
    <property type="entry name" value="ARMADILLO-TYPE FOLD"/>
    <property type="match status" value="1"/>
</dbReference>
<dbReference type="Pfam" id="PF08713">
    <property type="entry name" value="DNA_alkylation"/>
    <property type="match status" value="1"/>
</dbReference>
<protein>
    <recommendedName>
        <fullName evidence="3">DNA alkylation repair protein</fullName>
    </recommendedName>
</protein>
<dbReference type="AlphaFoldDB" id="A0A2P8R3S3"/>
<dbReference type="EMBL" id="PDHH01000001">
    <property type="protein sequence ID" value="PSM53133.1"/>
    <property type="molecule type" value="Genomic_DNA"/>
</dbReference>
<dbReference type="PANTHER" id="PTHR34070:SF1">
    <property type="entry name" value="DNA ALKYLATION REPAIR PROTEIN"/>
    <property type="match status" value="1"/>
</dbReference>
<keyword evidence="2" id="KW-1185">Reference proteome</keyword>
<proteinExistence type="predicted"/>
<sequence>MVDSILKELNLQKDEKYKKFNQKLIFTKQEILGVRLPALRKIAKNISKDRALKFIKLKKPNIYEIILLEGLVIGYAKFDFKTKIMLYEKYIQKVDNWAGIDCVNLNPKNLQDREILITHIKIWLDDESEFIARAGLINLLQHYVQKEYLDYIFSIKVKNNKYYSMMAHAWLISVCVVKFPDETINFLRQKILDKTTHNKAISKCIDSYRVSKENKDILRELRK</sequence>
<dbReference type="SUPFAM" id="SSF48371">
    <property type="entry name" value="ARM repeat"/>
    <property type="match status" value="1"/>
</dbReference>
<accession>A0A2P8R3S3</accession>
<dbReference type="OrthoDB" id="9797095at2"/>
<gene>
    <name evidence="1" type="ORF">CQ405_00860</name>
</gene>
<dbReference type="InterPro" id="IPR016024">
    <property type="entry name" value="ARM-type_fold"/>
</dbReference>
<organism evidence="1 2">
    <name type="scientific">Campylobacter blaseri</name>
    <dbReference type="NCBI Taxonomy" id="2042961"/>
    <lineage>
        <taxon>Bacteria</taxon>
        <taxon>Pseudomonadati</taxon>
        <taxon>Campylobacterota</taxon>
        <taxon>Epsilonproteobacteria</taxon>
        <taxon>Campylobacterales</taxon>
        <taxon>Campylobacteraceae</taxon>
        <taxon>Campylobacter</taxon>
    </lineage>
</organism>
<dbReference type="CDD" id="cd06561">
    <property type="entry name" value="AlkD_like"/>
    <property type="match status" value="1"/>
</dbReference>
<name>A0A2P8R3S3_9BACT</name>
<comment type="caution">
    <text evidence="1">The sequence shown here is derived from an EMBL/GenBank/DDBJ whole genome shotgun (WGS) entry which is preliminary data.</text>
</comment>
<dbReference type="InterPro" id="IPR014825">
    <property type="entry name" value="DNA_alkylation"/>
</dbReference>
<reference evidence="2" key="1">
    <citation type="submission" date="2017-10" db="EMBL/GenBank/DDBJ databases">
        <title>Campylobacter species from seals.</title>
        <authorList>
            <person name="Gilbert M.J."/>
            <person name="Zomer A.L."/>
            <person name="Timmerman A.J."/>
            <person name="Duim B."/>
            <person name="Wagenaar J.A."/>
        </authorList>
    </citation>
    <scope>NUCLEOTIDE SEQUENCE [LARGE SCALE GENOMIC DNA]</scope>
    <source>
        <strain evidence="2">17S00004-5</strain>
    </source>
</reference>
<evidence type="ECO:0008006" key="3">
    <source>
        <dbReference type="Google" id="ProtNLM"/>
    </source>
</evidence>
<evidence type="ECO:0000313" key="1">
    <source>
        <dbReference type="EMBL" id="PSM53133.1"/>
    </source>
</evidence>
<evidence type="ECO:0000313" key="2">
    <source>
        <dbReference type="Proteomes" id="UP000240535"/>
    </source>
</evidence>
<dbReference type="Proteomes" id="UP000240535">
    <property type="component" value="Unassembled WGS sequence"/>
</dbReference>